<keyword evidence="3" id="KW-1185">Reference proteome</keyword>
<evidence type="ECO:0000256" key="1">
    <source>
        <dbReference type="SAM" id="Phobius"/>
    </source>
</evidence>
<dbReference type="EMBL" id="KV429035">
    <property type="protein sequence ID" value="KZT73944.1"/>
    <property type="molecule type" value="Genomic_DNA"/>
</dbReference>
<accession>A0A165TTW5</accession>
<keyword evidence="1" id="KW-1133">Transmembrane helix</keyword>
<gene>
    <name evidence="2" type="ORF">DAEQUDRAFT_362451</name>
</gene>
<keyword evidence="1" id="KW-0812">Transmembrane</keyword>
<dbReference type="Proteomes" id="UP000076727">
    <property type="component" value="Unassembled WGS sequence"/>
</dbReference>
<dbReference type="OrthoDB" id="2804213at2759"/>
<feature type="transmembrane region" description="Helical" evidence="1">
    <location>
        <begin position="41"/>
        <end position="64"/>
    </location>
</feature>
<evidence type="ECO:0000313" key="3">
    <source>
        <dbReference type="Proteomes" id="UP000076727"/>
    </source>
</evidence>
<keyword evidence="1" id="KW-0472">Membrane</keyword>
<name>A0A165TTW5_9APHY</name>
<feature type="transmembrane region" description="Helical" evidence="1">
    <location>
        <begin position="180"/>
        <end position="199"/>
    </location>
</feature>
<feature type="transmembrane region" description="Helical" evidence="1">
    <location>
        <begin position="12"/>
        <end position="35"/>
    </location>
</feature>
<evidence type="ECO:0000313" key="2">
    <source>
        <dbReference type="EMBL" id="KZT73944.1"/>
    </source>
</evidence>
<reference evidence="2 3" key="1">
    <citation type="journal article" date="2016" name="Mol. Biol. Evol.">
        <title>Comparative Genomics of Early-Diverging Mushroom-Forming Fungi Provides Insights into the Origins of Lignocellulose Decay Capabilities.</title>
        <authorList>
            <person name="Nagy L.G."/>
            <person name="Riley R."/>
            <person name="Tritt A."/>
            <person name="Adam C."/>
            <person name="Daum C."/>
            <person name="Floudas D."/>
            <person name="Sun H."/>
            <person name="Yadav J.S."/>
            <person name="Pangilinan J."/>
            <person name="Larsson K.H."/>
            <person name="Matsuura K."/>
            <person name="Barry K."/>
            <person name="Labutti K."/>
            <person name="Kuo R."/>
            <person name="Ohm R.A."/>
            <person name="Bhattacharya S.S."/>
            <person name="Shirouzu T."/>
            <person name="Yoshinaga Y."/>
            <person name="Martin F.M."/>
            <person name="Grigoriev I.V."/>
            <person name="Hibbett D.S."/>
        </authorList>
    </citation>
    <scope>NUCLEOTIDE SEQUENCE [LARGE SCALE GENOMIC DNA]</scope>
    <source>
        <strain evidence="2 3">L-15889</strain>
    </source>
</reference>
<feature type="transmembrane region" description="Helical" evidence="1">
    <location>
        <begin position="156"/>
        <end position="174"/>
    </location>
</feature>
<organism evidence="2 3">
    <name type="scientific">Daedalea quercina L-15889</name>
    <dbReference type="NCBI Taxonomy" id="1314783"/>
    <lineage>
        <taxon>Eukaryota</taxon>
        <taxon>Fungi</taxon>
        <taxon>Dikarya</taxon>
        <taxon>Basidiomycota</taxon>
        <taxon>Agaricomycotina</taxon>
        <taxon>Agaricomycetes</taxon>
        <taxon>Polyporales</taxon>
        <taxon>Fomitopsis</taxon>
    </lineage>
</organism>
<proteinExistence type="predicted"/>
<dbReference type="AlphaFoldDB" id="A0A165TTW5"/>
<protein>
    <submittedName>
        <fullName evidence="2">Uncharacterized protein</fullName>
    </submittedName>
</protein>
<sequence length="274" mass="30268">MMGLVKAYTIYVSYVAVAAALYFTFGLVAALRVYAINGLNWRLPAFILVLSLLGPATDVVHCVYTYRVAAPPPVGCIIGLSNSNLADKFVFTCEPRLQYIHRRCHRLQIATRACNAAVDALVLFTTWRVTYHITRVSRSTGLKTSITTLLLRDGSIYFGILLILNILNATLWLTDVYQNMTVFSDVFSIVLLSHFLLNLRKTALNPDDSTTVQASDLRFTSALGDLGSAVAEGSAGLEWFEDNNESYELSETYVHTTTTGREARTLSSSSWTAV</sequence>